<organism evidence="1 2">
    <name type="scientific">Coprinellus micaceus</name>
    <name type="common">Glistening ink-cap mushroom</name>
    <name type="synonym">Coprinus micaceus</name>
    <dbReference type="NCBI Taxonomy" id="71717"/>
    <lineage>
        <taxon>Eukaryota</taxon>
        <taxon>Fungi</taxon>
        <taxon>Dikarya</taxon>
        <taxon>Basidiomycota</taxon>
        <taxon>Agaricomycotina</taxon>
        <taxon>Agaricomycetes</taxon>
        <taxon>Agaricomycetidae</taxon>
        <taxon>Agaricales</taxon>
        <taxon>Agaricineae</taxon>
        <taxon>Psathyrellaceae</taxon>
        <taxon>Coprinellus</taxon>
    </lineage>
</organism>
<keyword evidence="2" id="KW-1185">Reference proteome</keyword>
<dbReference type="AlphaFoldDB" id="A0A4Y7SUD6"/>
<sequence>MLDDTLFHNAWHNAARSRIPAVLDQGRKASLTLNLTQLFNCYCWERHQRTIRRIASIVPDSLFVSDTVYLPCRAQAKLTPTAIGYNKLPERPDARSIGLRAMTGSERRAFEEAFKLYHKCLVDLSKPICYHGRLNRRSDVIEVWRNGVLAESKGAFVRNFISAEVARVVSSNIKSFPSTPYKTATASTANFQRTYSLENAR</sequence>
<proteinExistence type="predicted"/>
<dbReference type="Proteomes" id="UP000298030">
    <property type="component" value="Unassembled WGS sequence"/>
</dbReference>
<gene>
    <name evidence="1" type="ORF">FA13DRAFT_1713917</name>
</gene>
<reference evidence="1 2" key="1">
    <citation type="journal article" date="2019" name="Nat. Ecol. Evol.">
        <title>Megaphylogeny resolves global patterns of mushroom evolution.</title>
        <authorList>
            <person name="Varga T."/>
            <person name="Krizsan K."/>
            <person name="Foldi C."/>
            <person name="Dima B."/>
            <person name="Sanchez-Garcia M."/>
            <person name="Sanchez-Ramirez S."/>
            <person name="Szollosi G.J."/>
            <person name="Szarkandi J.G."/>
            <person name="Papp V."/>
            <person name="Albert L."/>
            <person name="Andreopoulos W."/>
            <person name="Angelini C."/>
            <person name="Antonin V."/>
            <person name="Barry K.W."/>
            <person name="Bougher N.L."/>
            <person name="Buchanan P."/>
            <person name="Buyck B."/>
            <person name="Bense V."/>
            <person name="Catcheside P."/>
            <person name="Chovatia M."/>
            <person name="Cooper J."/>
            <person name="Damon W."/>
            <person name="Desjardin D."/>
            <person name="Finy P."/>
            <person name="Geml J."/>
            <person name="Haridas S."/>
            <person name="Hughes K."/>
            <person name="Justo A."/>
            <person name="Karasinski D."/>
            <person name="Kautmanova I."/>
            <person name="Kiss B."/>
            <person name="Kocsube S."/>
            <person name="Kotiranta H."/>
            <person name="LaButti K.M."/>
            <person name="Lechner B.E."/>
            <person name="Liimatainen K."/>
            <person name="Lipzen A."/>
            <person name="Lukacs Z."/>
            <person name="Mihaltcheva S."/>
            <person name="Morgado L.N."/>
            <person name="Niskanen T."/>
            <person name="Noordeloos M.E."/>
            <person name="Ohm R.A."/>
            <person name="Ortiz-Santana B."/>
            <person name="Ovrebo C."/>
            <person name="Racz N."/>
            <person name="Riley R."/>
            <person name="Savchenko A."/>
            <person name="Shiryaev A."/>
            <person name="Soop K."/>
            <person name="Spirin V."/>
            <person name="Szebenyi C."/>
            <person name="Tomsovsky M."/>
            <person name="Tulloss R.E."/>
            <person name="Uehling J."/>
            <person name="Grigoriev I.V."/>
            <person name="Vagvolgyi C."/>
            <person name="Papp T."/>
            <person name="Martin F.M."/>
            <person name="Miettinen O."/>
            <person name="Hibbett D.S."/>
            <person name="Nagy L.G."/>
        </authorList>
    </citation>
    <scope>NUCLEOTIDE SEQUENCE [LARGE SCALE GENOMIC DNA]</scope>
    <source>
        <strain evidence="1 2">FP101781</strain>
    </source>
</reference>
<evidence type="ECO:0000313" key="2">
    <source>
        <dbReference type="Proteomes" id="UP000298030"/>
    </source>
</evidence>
<protein>
    <submittedName>
        <fullName evidence="1">Uncharacterized protein</fullName>
    </submittedName>
</protein>
<evidence type="ECO:0000313" key="1">
    <source>
        <dbReference type="EMBL" id="TEB25483.1"/>
    </source>
</evidence>
<name>A0A4Y7SUD6_COPMI</name>
<comment type="caution">
    <text evidence="1">The sequence shown here is derived from an EMBL/GenBank/DDBJ whole genome shotgun (WGS) entry which is preliminary data.</text>
</comment>
<dbReference type="EMBL" id="QPFP01000056">
    <property type="protein sequence ID" value="TEB25483.1"/>
    <property type="molecule type" value="Genomic_DNA"/>
</dbReference>
<accession>A0A4Y7SUD6</accession>